<comment type="caution">
    <text evidence="1">The sequence shown here is derived from an EMBL/GenBank/DDBJ whole genome shotgun (WGS) entry which is preliminary data.</text>
</comment>
<feature type="non-terminal residue" evidence="1">
    <location>
        <position position="67"/>
    </location>
</feature>
<evidence type="ECO:0000313" key="2">
    <source>
        <dbReference type="Proteomes" id="UP000236291"/>
    </source>
</evidence>
<dbReference type="EMBL" id="ASHM01265181">
    <property type="protein sequence ID" value="PNX70090.1"/>
    <property type="molecule type" value="Genomic_DNA"/>
</dbReference>
<organism evidence="1 2">
    <name type="scientific">Trifolium pratense</name>
    <name type="common">Red clover</name>
    <dbReference type="NCBI Taxonomy" id="57577"/>
    <lineage>
        <taxon>Eukaryota</taxon>
        <taxon>Viridiplantae</taxon>
        <taxon>Streptophyta</taxon>
        <taxon>Embryophyta</taxon>
        <taxon>Tracheophyta</taxon>
        <taxon>Spermatophyta</taxon>
        <taxon>Magnoliopsida</taxon>
        <taxon>eudicotyledons</taxon>
        <taxon>Gunneridae</taxon>
        <taxon>Pentapetalae</taxon>
        <taxon>rosids</taxon>
        <taxon>fabids</taxon>
        <taxon>Fabales</taxon>
        <taxon>Fabaceae</taxon>
        <taxon>Papilionoideae</taxon>
        <taxon>50 kb inversion clade</taxon>
        <taxon>NPAAA clade</taxon>
        <taxon>Hologalegina</taxon>
        <taxon>IRL clade</taxon>
        <taxon>Trifolieae</taxon>
        <taxon>Trifolium</taxon>
    </lineage>
</organism>
<name>A0A2K3KUY8_TRIPR</name>
<dbReference type="Proteomes" id="UP000236291">
    <property type="component" value="Unassembled WGS sequence"/>
</dbReference>
<accession>A0A2K3KUY8</accession>
<sequence>LKAKICNAVDAVGEEIKSVIGKRDMEVVHLMKEGLARAGLKRLTMFSHEENERAKFAAVSAAVMRLT</sequence>
<protein>
    <submittedName>
        <fullName evidence="1">Uncharacterized protein</fullName>
    </submittedName>
</protein>
<reference evidence="1 2" key="2">
    <citation type="journal article" date="2017" name="Front. Plant Sci.">
        <title>Gene Classification and Mining of Molecular Markers Useful in Red Clover (Trifolium pratense) Breeding.</title>
        <authorList>
            <person name="Istvanek J."/>
            <person name="Dluhosova J."/>
            <person name="Dluhos P."/>
            <person name="Patkova L."/>
            <person name="Nedelnik J."/>
            <person name="Repkova J."/>
        </authorList>
    </citation>
    <scope>NUCLEOTIDE SEQUENCE [LARGE SCALE GENOMIC DNA]</scope>
    <source>
        <strain evidence="2">cv. Tatra</strain>
        <tissue evidence="1">Young leaves</tissue>
    </source>
</reference>
<dbReference type="AlphaFoldDB" id="A0A2K3KUY8"/>
<gene>
    <name evidence="1" type="ORF">L195_g064724</name>
</gene>
<feature type="non-terminal residue" evidence="1">
    <location>
        <position position="1"/>
    </location>
</feature>
<proteinExistence type="predicted"/>
<reference evidence="1 2" key="1">
    <citation type="journal article" date="2014" name="Am. J. Bot.">
        <title>Genome assembly and annotation for red clover (Trifolium pratense; Fabaceae).</title>
        <authorList>
            <person name="Istvanek J."/>
            <person name="Jaros M."/>
            <person name="Krenek A."/>
            <person name="Repkova J."/>
        </authorList>
    </citation>
    <scope>NUCLEOTIDE SEQUENCE [LARGE SCALE GENOMIC DNA]</scope>
    <source>
        <strain evidence="2">cv. Tatra</strain>
        <tissue evidence="1">Young leaves</tissue>
    </source>
</reference>
<evidence type="ECO:0000313" key="1">
    <source>
        <dbReference type="EMBL" id="PNX70090.1"/>
    </source>
</evidence>